<evidence type="ECO:0000256" key="1">
    <source>
        <dbReference type="ARBA" id="ARBA00022723"/>
    </source>
</evidence>
<dbReference type="EMBL" id="CP104013">
    <property type="protein sequence ID" value="UYP46937.1"/>
    <property type="molecule type" value="Genomic_DNA"/>
</dbReference>
<dbReference type="Proteomes" id="UP001208689">
    <property type="component" value="Chromosome"/>
</dbReference>
<evidence type="ECO:0000256" key="3">
    <source>
        <dbReference type="ARBA" id="ARBA00022833"/>
    </source>
</evidence>
<dbReference type="Pfam" id="PF01428">
    <property type="entry name" value="zf-AN1"/>
    <property type="match status" value="1"/>
</dbReference>
<keyword evidence="4" id="KW-0472">Membrane</keyword>
<proteinExistence type="predicted"/>
<feature type="transmembrane region" description="Helical" evidence="4">
    <location>
        <begin position="124"/>
        <end position="145"/>
    </location>
</feature>
<evidence type="ECO:0000313" key="7">
    <source>
        <dbReference type="Proteomes" id="UP001208689"/>
    </source>
</evidence>
<dbReference type="Gene3D" id="4.10.1110.10">
    <property type="entry name" value="AN1-like Zinc finger"/>
    <property type="match status" value="1"/>
</dbReference>
<gene>
    <name evidence="6" type="ORF">NEF87_003222</name>
</gene>
<dbReference type="Pfam" id="PF02517">
    <property type="entry name" value="Rce1-like"/>
    <property type="match status" value="1"/>
</dbReference>
<feature type="domain" description="AN1-type" evidence="5">
    <location>
        <begin position="1"/>
        <end position="46"/>
    </location>
</feature>
<feature type="transmembrane region" description="Helical" evidence="4">
    <location>
        <begin position="83"/>
        <end position="112"/>
    </location>
</feature>
<feature type="transmembrane region" description="Helical" evidence="4">
    <location>
        <begin position="195"/>
        <end position="215"/>
    </location>
</feature>
<keyword evidence="1" id="KW-0479">Metal-binding</keyword>
<keyword evidence="7" id="KW-1185">Reference proteome</keyword>
<name>A0ABY6HTT3_9ARCH</name>
<reference evidence="6" key="1">
    <citation type="submission" date="2022-09" db="EMBL/GenBank/DDBJ databases">
        <title>Actin cytoskeleton and complex cell architecture in an #Asgard archaeon.</title>
        <authorList>
            <person name="Ponce Toledo R.I."/>
            <person name="Schleper C."/>
            <person name="Rodrigues Oliveira T."/>
            <person name="Wollweber F."/>
            <person name="Xu J."/>
            <person name="Rittmann S."/>
            <person name="Klingl A."/>
            <person name="Pilhofer M."/>
        </authorList>
    </citation>
    <scope>NUCLEOTIDE SEQUENCE</scope>
    <source>
        <strain evidence="6">B-35</strain>
    </source>
</reference>
<evidence type="ECO:0000259" key="5">
    <source>
        <dbReference type="PROSITE" id="PS51039"/>
    </source>
</evidence>
<accession>A0ABY6HTT3</accession>
<keyword evidence="2" id="KW-0863">Zinc-finger</keyword>
<keyword evidence="4" id="KW-0812">Transmembrane</keyword>
<dbReference type="SUPFAM" id="SSF118310">
    <property type="entry name" value="AN1-like Zinc finger"/>
    <property type="match status" value="1"/>
</dbReference>
<protein>
    <recommendedName>
        <fullName evidence="5">AN1-type domain-containing protein</fullName>
    </recommendedName>
</protein>
<dbReference type="InterPro" id="IPR000058">
    <property type="entry name" value="Znf_AN1"/>
</dbReference>
<dbReference type="InterPro" id="IPR003675">
    <property type="entry name" value="Rce1/LyrA-like_dom"/>
</dbReference>
<keyword evidence="3" id="KW-0862">Zinc</keyword>
<dbReference type="InterPro" id="IPR035896">
    <property type="entry name" value="AN1-like_Znf"/>
</dbReference>
<evidence type="ECO:0000313" key="6">
    <source>
        <dbReference type="EMBL" id="UYP46937.1"/>
    </source>
</evidence>
<feature type="transmembrane region" description="Helical" evidence="4">
    <location>
        <begin position="166"/>
        <end position="183"/>
    </location>
</feature>
<evidence type="ECO:0000256" key="4">
    <source>
        <dbReference type="SAM" id="Phobius"/>
    </source>
</evidence>
<keyword evidence="4" id="KW-1133">Transmembrane helix</keyword>
<organism evidence="6 7">
    <name type="scientific">Candidatus Lokiarchaeum ossiferum</name>
    <dbReference type="NCBI Taxonomy" id="2951803"/>
    <lineage>
        <taxon>Archaea</taxon>
        <taxon>Promethearchaeati</taxon>
        <taxon>Promethearchaeota</taxon>
        <taxon>Promethearchaeia</taxon>
        <taxon>Promethearchaeales</taxon>
        <taxon>Promethearchaeaceae</taxon>
        <taxon>Candidatus Lokiarchaeum</taxon>
    </lineage>
</organism>
<sequence length="242" mass="27854">MAKKCQFCGKDLEIIPFKCNYCKLEYCTEHRLPEKHECFGNFKRNVVSLSEKRHNSPRKEQKRLYQNEFGISNQYTTFNRRELIIPLIIAFLINPLMDLAASGFFLCITRFYPVFILNPIFSNLIQIISQIFSLIIILLVTKPVFSIKFRNEEEFTPKTLGNSLKFFLSMIFIATFLLSNPISSNNIETDPQSTSLILDFLSAVILAPIMEELIYRGMLIPSLKQNGLRNTGAAFYSGFAFA</sequence>
<evidence type="ECO:0000256" key="2">
    <source>
        <dbReference type="ARBA" id="ARBA00022771"/>
    </source>
</evidence>
<dbReference type="PROSITE" id="PS51039">
    <property type="entry name" value="ZF_AN1"/>
    <property type="match status" value="1"/>
</dbReference>
<dbReference type="SMART" id="SM00154">
    <property type="entry name" value="ZnF_AN1"/>
    <property type="match status" value="1"/>
</dbReference>